<dbReference type="OrthoDB" id="2454402at2"/>
<accession>A0A0D8BVV6</accession>
<name>A0A0D8BVV6_GEOKU</name>
<sequence length="64" mass="7429">MERNETERRDSLYEGRDKYDMDIDRMINEGMAGGAVYGHGDDVNIEEARDLVKEEPPYEAGQYQ</sequence>
<evidence type="ECO:0000313" key="1">
    <source>
        <dbReference type="EMBL" id="KJE28298.1"/>
    </source>
</evidence>
<dbReference type="PATRIC" id="fig|1462.6.peg.2847"/>
<evidence type="ECO:0000313" key="2">
    <source>
        <dbReference type="Proteomes" id="UP000032522"/>
    </source>
</evidence>
<dbReference type="Proteomes" id="UP000032522">
    <property type="component" value="Unassembled WGS sequence"/>
</dbReference>
<organism evidence="1 2">
    <name type="scientific">Geobacillus kaustophilus</name>
    <dbReference type="NCBI Taxonomy" id="1462"/>
    <lineage>
        <taxon>Bacteria</taxon>
        <taxon>Bacillati</taxon>
        <taxon>Bacillota</taxon>
        <taxon>Bacilli</taxon>
        <taxon>Bacillales</taxon>
        <taxon>Anoxybacillaceae</taxon>
        <taxon>Geobacillus</taxon>
        <taxon>Geobacillus thermoleovorans group</taxon>
    </lineage>
</organism>
<comment type="caution">
    <text evidence="1">The sequence shown here is derived from an EMBL/GenBank/DDBJ whole genome shotgun (WGS) entry which is preliminary data.</text>
</comment>
<dbReference type="EMBL" id="JYBP01000003">
    <property type="protein sequence ID" value="KJE28298.1"/>
    <property type="molecule type" value="Genomic_DNA"/>
</dbReference>
<dbReference type="AlphaFoldDB" id="A0A0D8BVV6"/>
<reference evidence="1 2" key="1">
    <citation type="submission" date="2015-01" db="EMBL/GenBank/DDBJ databases">
        <authorList>
            <person name="Filippidou S."/>
            <person name="Jeanneret N."/>
            <person name="Russel-Delif L."/>
            <person name="Junier T."/>
            <person name="Wunderlin T."/>
            <person name="Molina V."/>
            <person name="Johnson S.L."/>
            <person name="Davenport K.W."/>
            <person name="Chain P.S."/>
            <person name="Dorador C."/>
            <person name="Junier P."/>
        </authorList>
    </citation>
    <scope>NUCLEOTIDE SEQUENCE [LARGE SCALE GENOMIC DNA]</scope>
    <source>
        <strain evidence="1 2">Et7/4</strain>
    </source>
</reference>
<dbReference type="RefSeq" id="WP_044732214.1">
    <property type="nucleotide sequence ID" value="NZ_JYBP01000003.1"/>
</dbReference>
<protein>
    <submittedName>
        <fullName evidence="1">Uncharacterized protein</fullName>
    </submittedName>
</protein>
<gene>
    <name evidence="1" type="ORF">LG52_2548</name>
</gene>
<proteinExistence type="predicted"/>